<evidence type="ECO:0000256" key="6">
    <source>
        <dbReference type="SAM" id="MobiDB-lite"/>
    </source>
</evidence>
<dbReference type="GeneID" id="63187542"/>
<feature type="domain" description="DNA2/NAM7 helicase-like C-terminal" evidence="8">
    <location>
        <begin position="1262"/>
        <end position="1431"/>
    </location>
</feature>
<dbReference type="GO" id="GO:0043139">
    <property type="term" value="F:5'-3' DNA helicase activity"/>
    <property type="evidence" value="ECO:0007669"/>
    <property type="project" value="TreeGrafter"/>
</dbReference>
<evidence type="ECO:0000256" key="3">
    <source>
        <dbReference type="ARBA" id="ARBA00022801"/>
    </source>
</evidence>
<gene>
    <name evidence="9" type="ORF">J0X25_09515</name>
</gene>
<evidence type="ECO:0000259" key="8">
    <source>
        <dbReference type="Pfam" id="PF13087"/>
    </source>
</evidence>
<dbReference type="InterPro" id="IPR041677">
    <property type="entry name" value="DNA2/NAM7_AAA_11"/>
</dbReference>
<dbReference type="InterPro" id="IPR050534">
    <property type="entry name" value="Coronavir_polyprotein_1ab"/>
</dbReference>
<keyword evidence="2" id="KW-0547">Nucleotide-binding</keyword>
<keyword evidence="10" id="KW-1185">Reference proteome</keyword>
<feature type="domain" description="DNA2/NAM7 helicase helicase" evidence="7">
    <location>
        <begin position="1002"/>
        <end position="1096"/>
    </location>
</feature>
<dbReference type="Proteomes" id="UP000663203">
    <property type="component" value="Chromosome"/>
</dbReference>
<dbReference type="GO" id="GO:0016787">
    <property type="term" value="F:hydrolase activity"/>
    <property type="evidence" value="ECO:0007669"/>
    <property type="project" value="UniProtKB-KW"/>
</dbReference>
<dbReference type="InterPro" id="IPR027417">
    <property type="entry name" value="P-loop_NTPase"/>
</dbReference>
<reference evidence="9 10" key="1">
    <citation type="submission" date="2021-03" db="EMBL/GenBank/DDBJ databases">
        <title>Haloterrigena longa sp. nov. and Haloterrigena limicola sp. nov., extremely halophilic archaea isolated from a salt lake.</title>
        <authorList>
            <person name="Henglin C."/>
        </authorList>
    </citation>
    <scope>NUCLEOTIDE SEQUENCE [LARGE SCALE GENOMIC DNA]</scope>
    <source>
        <strain evidence="9 10">KZCA68</strain>
    </source>
</reference>
<sequence>MTPNPNEDRDSGDKGKEPISPSNVTEVVQFSRSTLFTDLKFLSRDDNQRGVPPVSDEKLVEPDYAPAPALTTLGDKHEEHVVEQLAPMAGVVRVWEVAENAPDLSGHPDAVCDPDFSDDEIIETIERVARGSTHGPALLVNPDLNGWIDDFPINSEADIVVVWPAKPDDDTDAAVHIRAMDVKAGEEKPHHQLQAVFYSTIINKILDEGTDVEYDLTAGIIDGDTSINFLDYEELPSFNPASRREDIRRLLAEDGFLNEVFGREDVPMFELGKAAHESQYGEYFYIIAVEQQDISLLGLSLPEQMAYREQDLHTLKDVAALVEQPDDLRPYNDLPAVRDGYEDVVQELNGDLRVSEKMQLTAQRAQAKLGKLNPSHPLANREAGWKGKVWLQGSGKADLPNDDPPDSWDVDLPIPQDSLIRVYLNVEMDYINERTLMLSAAVDCGRLHPDDPDDDYDPRKNIISFSTAVDKIPEDESEYADIEGERLETFAEAAFTAIEQVASEINVDKEETSYHFYLHSEGERRSLTDALRRHDDRYACRILRDVLDLRGGIKDSVPHLEQSMVSVVQPALRNHCAFADPGYGIPHAHDQVAGYDKEFWQHTRAADDETVDLRDEFAYQFITRSAPGRRRADGSFEFVSDSEESHDVYYPTRARNRSQLPVEYFWGATDIDVPYEEWKDTEEGFEGLSNRFVWVDSSEEELPIYKGDIEELGERLALALRDIERDLKFCGKILNKDSTVEKHPLPANLPRLEVELGNRESRSLADCGSDVVDLEHEASLRELERRRDKPVLERIRTGRAIPVVVESFESDACDVVAEMAYDHRALDGENRELLEQACRVDGPFVTASKLSADSGELAVDTDEWSVSNAPRFSIENLDWDAGIIHLEGASKMWWRNDEYEQWYPTPRFGEPAENGYECTINEGDLLLLDEDDMTIGAARANHALNGADGNQLYDLIESIRTGSYTPADLVTSGFDTAGVEDFLNDLEEAAEASDNDEFVAPNKKQREFIEKTDVNLSLLQGPPGTGKTKGSLAPGLLSRASSRLANEEPFNGLIAAPTHTAIDEVLDETVHLHEWCLNEDVGDVEGVQLVRLDKNPSDGGNDDVRYLDTSNSSDMSWLVRALWTAKLDDVRSVIVFATPQSVFKLTKQLYDGNEAPSAAYSTSPQLFSLLAVDEASMMTLPQLFMASPLITEDAQTVIAGDHRQMPPVQQRGWIDEDRTPTIQSAAFLSALNFCRYLRGDDVERLKRHDLFDEDSPEADGIEFTRLRKTYRCHLDVTEFLRRWMYEQDGIKYVSDVDSTLETADGDVPDALHPVFEESPLILITHDDRGSQQRNETEANLVSRLCELVPGEEGVGVVTPHNAQKALIGARTGDNVDVDTVERFQGDERECIVVSAAVSDPSYLDLESDFIMNPNRLNVALSRMKKKLVVVAPESLFELVPQEKDAYQDAQIWKGLHATATKGGPATTGEGETTGTIFRVYTFDGYEEVSSDN</sequence>
<dbReference type="PANTHER" id="PTHR43788:SF8">
    <property type="entry name" value="DNA-BINDING PROTEIN SMUBP-2"/>
    <property type="match status" value="1"/>
</dbReference>
<name>A0A8A2V718_9EURY</name>
<dbReference type="InterPro" id="IPR047187">
    <property type="entry name" value="SF1_C_Upf1"/>
</dbReference>
<dbReference type="GO" id="GO:0005524">
    <property type="term" value="F:ATP binding"/>
    <property type="evidence" value="ECO:0007669"/>
    <property type="project" value="UniProtKB-KW"/>
</dbReference>
<dbReference type="CDD" id="cd18808">
    <property type="entry name" value="SF1_C_Upf1"/>
    <property type="match status" value="1"/>
</dbReference>
<dbReference type="Gene3D" id="3.40.50.300">
    <property type="entry name" value="P-loop containing nucleotide triphosphate hydrolases"/>
    <property type="match status" value="2"/>
</dbReference>
<dbReference type="RefSeq" id="WP_207287221.1">
    <property type="nucleotide sequence ID" value="NZ_CP071462.1"/>
</dbReference>
<comment type="similarity">
    <text evidence="1">Belongs to the DNA2/NAM7 helicase family.</text>
</comment>
<evidence type="ECO:0000313" key="10">
    <source>
        <dbReference type="Proteomes" id="UP000663203"/>
    </source>
</evidence>
<evidence type="ECO:0000313" key="9">
    <source>
        <dbReference type="EMBL" id="QSW97659.1"/>
    </source>
</evidence>
<evidence type="ECO:0000256" key="2">
    <source>
        <dbReference type="ARBA" id="ARBA00022741"/>
    </source>
</evidence>
<evidence type="ECO:0000256" key="1">
    <source>
        <dbReference type="ARBA" id="ARBA00007913"/>
    </source>
</evidence>
<organism evidence="9 10">
    <name type="scientific">Haloterrigena alkaliphila</name>
    <dbReference type="NCBI Taxonomy" id="2816475"/>
    <lineage>
        <taxon>Archaea</taxon>
        <taxon>Methanobacteriati</taxon>
        <taxon>Methanobacteriota</taxon>
        <taxon>Stenosarchaea group</taxon>
        <taxon>Halobacteria</taxon>
        <taxon>Halobacteriales</taxon>
        <taxon>Natrialbaceae</taxon>
        <taxon>Haloterrigena</taxon>
    </lineage>
</organism>
<evidence type="ECO:0000259" key="7">
    <source>
        <dbReference type="Pfam" id="PF13086"/>
    </source>
</evidence>
<dbReference type="SUPFAM" id="SSF52540">
    <property type="entry name" value="P-loop containing nucleoside triphosphate hydrolases"/>
    <property type="match status" value="1"/>
</dbReference>
<keyword evidence="4" id="KW-0347">Helicase</keyword>
<accession>A0A8A2V718</accession>
<protein>
    <submittedName>
        <fullName evidence="9">AAA family ATPase</fullName>
    </submittedName>
</protein>
<feature type="region of interest" description="Disordered" evidence="6">
    <location>
        <begin position="1"/>
        <end position="26"/>
    </location>
</feature>
<dbReference type="InterPro" id="IPR041679">
    <property type="entry name" value="DNA2/NAM7-like_C"/>
</dbReference>
<keyword evidence="3" id="KW-0378">Hydrolase</keyword>
<evidence type="ECO:0000256" key="5">
    <source>
        <dbReference type="ARBA" id="ARBA00022840"/>
    </source>
</evidence>
<dbReference type="Pfam" id="PF13086">
    <property type="entry name" value="AAA_11"/>
    <property type="match status" value="1"/>
</dbReference>
<dbReference type="EMBL" id="CP071462">
    <property type="protein sequence ID" value="QSW97659.1"/>
    <property type="molecule type" value="Genomic_DNA"/>
</dbReference>
<dbReference type="PANTHER" id="PTHR43788">
    <property type="entry name" value="DNA2/NAM7 HELICASE FAMILY MEMBER"/>
    <property type="match status" value="1"/>
</dbReference>
<dbReference type="Pfam" id="PF13087">
    <property type="entry name" value="AAA_12"/>
    <property type="match status" value="1"/>
</dbReference>
<feature type="compositionally biased region" description="Basic and acidic residues" evidence="6">
    <location>
        <begin position="1"/>
        <end position="17"/>
    </location>
</feature>
<proteinExistence type="inferred from homology"/>
<dbReference type="KEGG" id="hakz:J0X25_09515"/>
<keyword evidence="5" id="KW-0067">ATP-binding</keyword>
<evidence type="ECO:0000256" key="4">
    <source>
        <dbReference type="ARBA" id="ARBA00022806"/>
    </source>
</evidence>